<sequence>MPDLNIFDGDAFSVQSLTAAVNNEPFRPGQIGASGLFDEDSVTTTIVSIEELDGKLGLVEPSARGGPGETTGDNKRNMVPFNVDHYERDDAVMADEVQNVRAFGTEGEVEQVQDRVMKKADRHLRDLDMTLEHQRVGAVKGIVTSKSGKVLHDLYSRFALAVPDPISLELDVDGTKVDQILEKDVAWSIEDTLDSFYDGFHVWCGREFHLAMWNHPRIRETYIATNGAATLRGPIPDKFEIGKFTFERYKTGRKATQDLGSAYIADDEGRVTPYGVPGLFITRFAPADYIETVNTPGLPRYMKQIAKTNGKGVDIELQSNPISLCTQPGALRRLTLT</sequence>
<dbReference type="Proteomes" id="UP000705379">
    <property type="component" value="Unassembled WGS sequence"/>
</dbReference>
<evidence type="ECO:0000313" key="1">
    <source>
        <dbReference type="EMBL" id="MBS8259733.1"/>
    </source>
</evidence>
<evidence type="ECO:0000313" key="2">
    <source>
        <dbReference type="Proteomes" id="UP000705379"/>
    </source>
</evidence>
<dbReference type="RefSeq" id="WP_213215296.1">
    <property type="nucleotide sequence ID" value="NZ_QTKU01000001.1"/>
</dbReference>
<organism evidence="1 2">
    <name type="scientific">Roseibium polysiphoniae</name>
    <dbReference type="NCBI Taxonomy" id="2571221"/>
    <lineage>
        <taxon>Bacteria</taxon>
        <taxon>Pseudomonadati</taxon>
        <taxon>Pseudomonadota</taxon>
        <taxon>Alphaproteobacteria</taxon>
        <taxon>Hyphomicrobiales</taxon>
        <taxon>Stappiaceae</taxon>
        <taxon>Roseibium</taxon>
    </lineage>
</organism>
<dbReference type="Pfam" id="PF03864">
    <property type="entry name" value="Phage_cap_E"/>
    <property type="match status" value="1"/>
</dbReference>
<comment type="caution">
    <text evidence="1">The sequence shown here is derived from an EMBL/GenBank/DDBJ whole genome shotgun (WGS) entry which is preliminary data.</text>
</comment>
<name>A0A944GRH7_9HYPH</name>
<proteinExistence type="predicted"/>
<accession>A0A944GRH7</accession>
<dbReference type="InterPro" id="IPR005564">
    <property type="entry name" value="Major_capsid_GpE"/>
</dbReference>
<reference evidence="1" key="1">
    <citation type="submission" date="2018-08" db="EMBL/GenBank/DDBJ databases">
        <authorList>
            <person name="Jin W."/>
            <person name="Wang H."/>
            <person name="Yang Y."/>
            <person name="Li M."/>
            <person name="Liu J."/>
        </authorList>
    </citation>
    <scope>NUCLEOTIDE SEQUENCE</scope>
    <source>
        <strain evidence="1">AESS21</strain>
    </source>
</reference>
<dbReference type="EMBL" id="QTKU01000001">
    <property type="protein sequence ID" value="MBS8259733.1"/>
    <property type="molecule type" value="Genomic_DNA"/>
</dbReference>
<dbReference type="AlphaFoldDB" id="A0A944GRH7"/>
<gene>
    <name evidence="1" type="ORF">DYI23_05830</name>
</gene>
<reference evidence="1" key="2">
    <citation type="journal article" date="2021" name="Microorganisms">
        <title>Bacterial Dimethylsulfoniopropionate Biosynthesis in the East China Sea.</title>
        <authorList>
            <person name="Liu J."/>
            <person name="Zhang Y."/>
            <person name="Liu J."/>
            <person name="Zhong H."/>
            <person name="Williams B.T."/>
            <person name="Zheng Y."/>
            <person name="Curson A.R.J."/>
            <person name="Sun C."/>
            <person name="Sun H."/>
            <person name="Song D."/>
            <person name="Wagner Mackenzie B."/>
            <person name="Bermejo Martinez A."/>
            <person name="Todd J.D."/>
            <person name="Zhang X.H."/>
        </authorList>
    </citation>
    <scope>NUCLEOTIDE SEQUENCE</scope>
    <source>
        <strain evidence="1">AESS21</strain>
    </source>
</reference>
<protein>
    <submittedName>
        <fullName evidence="1">Major capsid protein</fullName>
    </submittedName>
</protein>